<gene>
    <name evidence="3" type="ORF">TEHN7118_0783</name>
</gene>
<dbReference type="RefSeq" id="WP_069028828.1">
    <property type="nucleotide sequence ID" value="NZ_BDEB01000025.1"/>
</dbReference>
<dbReference type="InterPro" id="IPR013011">
    <property type="entry name" value="PTS_EIIB_2"/>
</dbReference>
<dbReference type="Proteomes" id="UP000236214">
    <property type="component" value="Unassembled WGS sequence"/>
</dbReference>
<evidence type="ECO:0000313" key="4">
    <source>
        <dbReference type="Proteomes" id="UP000236214"/>
    </source>
</evidence>
<dbReference type="AlphaFoldDB" id="A0A2H6CSK4"/>
<sequence length="89" mass="9392">MKILTVCGMGSGSSLIMKMNVDAILEEEDVKGEVEACDLGSVGGQGADLIISTAELENQLTDVETPKVFVNNVVDKEAIRAAILPQLKS</sequence>
<evidence type="ECO:0000259" key="2">
    <source>
        <dbReference type="PROSITE" id="PS51099"/>
    </source>
</evidence>
<feature type="domain" description="PTS EIIB type-2" evidence="2">
    <location>
        <begin position="1"/>
        <end position="89"/>
    </location>
</feature>
<organism evidence="3 4">
    <name type="scientific">Tetragenococcus halophilus subsp. halophilus</name>
    <dbReference type="NCBI Taxonomy" id="1513897"/>
    <lineage>
        <taxon>Bacteria</taxon>
        <taxon>Bacillati</taxon>
        <taxon>Bacillota</taxon>
        <taxon>Bacilli</taxon>
        <taxon>Lactobacillales</taxon>
        <taxon>Enterococcaceae</taxon>
        <taxon>Tetragenococcus</taxon>
    </lineage>
</organism>
<comment type="caution">
    <text evidence="3">The sequence shown here is derived from an EMBL/GenBank/DDBJ whole genome shotgun (WGS) entry which is preliminary data.</text>
</comment>
<reference evidence="3 4" key="1">
    <citation type="submission" date="2016-05" db="EMBL/GenBank/DDBJ databases">
        <title>Whole genome sequencing of Tetragenococcus halophilus subsp. halophilus NISL 7118.</title>
        <authorList>
            <person name="Shiwa Y."/>
            <person name="Nishimura I."/>
            <person name="Yoshikawa H."/>
            <person name="Koyama Y."/>
            <person name="Oguma T."/>
        </authorList>
    </citation>
    <scope>NUCLEOTIDE SEQUENCE [LARGE SCALE GENOMIC DNA]</scope>
    <source>
        <strain evidence="3 4">NISL 7118</strain>
    </source>
</reference>
<name>A0A2H6CSK4_TETHA</name>
<evidence type="ECO:0000313" key="3">
    <source>
        <dbReference type="EMBL" id="GBD67977.1"/>
    </source>
</evidence>
<proteinExistence type="predicted"/>
<dbReference type="CDD" id="cd05563">
    <property type="entry name" value="PTS_IIB_ascorbate"/>
    <property type="match status" value="1"/>
</dbReference>
<dbReference type="PROSITE" id="PS51099">
    <property type="entry name" value="PTS_EIIB_TYPE_2"/>
    <property type="match status" value="1"/>
</dbReference>
<dbReference type="InterPro" id="IPR003501">
    <property type="entry name" value="PTS_EIIB_2/3"/>
</dbReference>
<keyword evidence="1 3" id="KW-0808">Transferase</keyword>
<dbReference type="Pfam" id="PF02302">
    <property type="entry name" value="PTS_IIB"/>
    <property type="match status" value="1"/>
</dbReference>
<dbReference type="Gene3D" id="3.40.50.2300">
    <property type="match status" value="1"/>
</dbReference>
<dbReference type="EMBL" id="BDEC01000031">
    <property type="protein sequence ID" value="GBD67977.1"/>
    <property type="molecule type" value="Genomic_DNA"/>
</dbReference>
<dbReference type="InterPro" id="IPR036095">
    <property type="entry name" value="PTS_EIIB-like_sf"/>
</dbReference>
<dbReference type="GO" id="GO:0008982">
    <property type="term" value="F:protein-N(PI)-phosphohistidine-sugar phosphotransferase activity"/>
    <property type="evidence" value="ECO:0007669"/>
    <property type="project" value="InterPro"/>
</dbReference>
<dbReference type="SUPFAM" id="SSF52794">
    <property type="entry name" value="PTS system IIB component-like"/>
    <property type="match status" value="1"/>
</dbReference>
<keyword evidence="4" id="KW-1185">Reference proteome</keyword>
<accession>A0A2H6CSK4</accession>
<evidence type="ECO:0000256" key="1">
    <source>
        <dbReference type="ARBA" id="ARBA00022679"/>
    </source>
</evidence>
<dbReference type="GO" id="GO:0009401">
    <property type="term" value="P:phosphoenolpyruvate-dependent sugar phosphotransferase system"/>
    <property type="evidence" value="ECO:0007669"/>
    <property type="project" value="InterPro"/>
</dbReference>
<protein>
    <submittedName>
        <fullName evidence="3">Putative phosphotransferase system enzyme IIB component</fullName>
    </submittedName>
</protein>
<dbReference type="GeneID" id="64053772"/>